<dbReference type="InterPro" id="IPR019974">
    <property type="entry name" value="XPG_CS"/>
</dbReference>
<keyword evidence="5" id="KW-0479">Metal-binding</keyword>
<comment type="similarity">
    <text evidence="3">Belongs to the XPG/RAD2 endonuclease family. EXO1 subfamily.</text>
</comment>
<dbReference type="Gene3D" id="1.10.150.20">
    <property type="entry name" value="5' to 3' exonuclease, C-terminal subdomain"/>
    <property type="match status" value="1"/>
</dbReference>
<dbReference type="CDD" id="cd09908">
    <property type="entry name" value="H3TH_EXO1"/>
    <property type="match status" value="1"/>
</dbReference>
<dbReference type="InterPro" id="IPR008918">
    <property type="entry name" value="HhH2"/>
</dbReference>
<evidence type="ECO:0000256" key="13">
    <source>
        <dbReference type="ARBA" id="ARBA00023242"/>
    </source>
</evidence>
<keyword evidence="11" id="KW-0238">DNA-binding</keyword>
<evidence type="ECO:0000256" key="6">
    <source>
        <dbReference type="ARBA" id="ARBA00022763"/>
    </source>
</evidence>
<dbReference type="InterPro" id="IPR006086">
    <property type="entry name" value="XPG-I_dom"/>
</dbReference>
<dbReference type="Gene3D" id="3.40.50.1010">
    <property type="entry name" value="5'-nuclease"/>
    <property type="match status" value="1"/>
</dbReference>
<evidence type="ECO:0000256" key="12">
    <source>
        <dbReference type="ARBA" id="ARBA00023204"/>
    </source>
</evidence>
<evidence type="ECO:0000259" key="15">
    <source>
        <dbReference type="SMART" id="SM00484"/>
    </source>
</evidence>
<dbReference type="GO" id="GO:0006281">
    <property type="term" value="P:DNA repair"/>
    <property type="evidence" value="ECO:0007669"/>
    <property type="project" value="UniProtKB-KW"/>
</dbReference>
<keyword evidence="8" id="KW-0269">Exonuclease</keyword>
<feature type="domain" description="XPG N-terminal" evidence="16">
    <location>
        <begin position="1"/>
        <end position="99"/>
    </location>
</feature>
<keyword evidence="9" id="KW-0460">Magnesium</keyword>
<keyword evidence="6" id="KW-0227">DNA damage</keyword>
<sequence length="692" mass="77166">MGIAGLLPLLKEIQQETHVEKYRGKTVGIDAYVWLHRGAYSCASDLALGKPTTRYIAYAVHRIRMLKHYGVIPYVVFDGDRLPSKQGTEMDRFAKRQENRAKGLAFLERNQTAAAREAFTRCVDVTPAMAFELIKVLRTENIPYVVAPYEADAQLAFLERHNLVDAIITEDSDLLVYGCKTVLFKLDTYGQCIEVQQCNLPQTTQISLKGWGVDEFRRMAILSGCDYLPSIVGMGLKNAYRYLQRYSSVEKVLQAIRLEGKLHVPLTYADDFRRAEFTFMHQRVWDPRQSGCLATLTPLPEDADQSLLPYIGAMIPFELARQIARGDVCPITKQPLDTVPSMRTSNALARSISTQVRSNMKSTQTPFRSASRQAPSTESKGTQSSLHSFFAKKPSSDVSPVTPTRKVLGELDPNQLKSSSKATYGSSTPNSTNRTASRFFTPNSHKQNSNDAPMSSNLQSVLATPLKDTQSTDPTPLPLLPTQPVDQEENSDGIHTPTTSPRHQANADTPTCDGSLDDNVSSPISPDVSPERARTSKASHFNQDESENEFSPQSEWFQQFRYPSSAKASLHWRSVRTPCRTVSDTTPTRAYSHTEWPRSLPFKQHSQRISMQSEPRTSPCLDDNAMHTCASLQPFPKKANQTPSSVPSSLGKRSTSSNELSFTPTPTKRNQLDTSLPTTGHTKLLQFRYKGT</sequence>
<evidence type="ECO:0000256" key="8">
    <source>
        <dbReference type="ARBA" id="ARBA00022839"/>
    </source>
</evidence>
<dbReference type="PANTHER" id="PTHR11081:SF65">
    <property type="entry name" value="DNA DAMAGE-INDUCIBLE PROTEIN DIN7-RELATED"/>
    <property type="match status" value="1"/>
</dbReference>
<evidence type="ECO:0000256" key="9">
    <source>
        <dbReference type="ARBA" id="ARBA00022842"/>
    </source>
</evidence>
<keyword evidence="12" id="KW-0234">DNA repair</keyword>
<dbReference type="GO" id="GO:0035312">
    <property type="term" value="F:5'-3' DNA exonuclease activity"/>
    <property type="evidence" value="ECO:0007669"/>
    <property type="project" value="InterPro"/>
</dbReference>
<dbReference type="SUPFAM" id="SSF47807">
    <property type="entry name" value="5' to 3' exonuclease, C-terminal subdomain"/>
    <property type="match status" value="1"/>
</dbReference>
<dbReference type="SMART" id="SM00279">
    <property type="entry name" value="HhH2"/>
    <property type="match status" value="1"/>
</dbReference>
<comment type="cofactor">
    <cofactor evidence="1">
        <name>Mg(2+)</name>
        <dbReference type="ChEBI" id="CHEBI:18420"/>
    </cofactor>
</comment>
<dbReference type="InterPro" id="IPR044752">
    <property type="entry name" value="PIN-like_EXO1"/>
</dbReference>
<evidence type="ECO:0000256" key="5">
    <source>
        <dbReference type="ARBA" id="ARBA00022723"/>
    </source>
</evidence>
<dbReference type="EMBL" id="CP118379">
    <property type="protein sequence ID" value="WFD44661.1"/>
    <property type="molecule type" value="Genomic_DNA"/>
</dbReference>
<evidence type="ECO:0000256" key="11">
    <source>
        <dbReference type="ARBA" id="ARBA00023125"/>
    </source>
</evidence>
<feature type="region of interest" description="Disordered" evidence="14">
    <location>
        <begin position="633"/>
        <end position="681"/>
    </location>
</feature>
<dbReference type="InterPro" id="IPR006085">
    <property type="entry name" value="XPG_DNA_repair_N"/>
</dbReference>
<feature type="region of interest" description="Disordered" evidence="14">
    <location>
        <begin position="352"/>
        <end position="551"/>
    </location>
</feature>
<name>A0AAF0F7I9_9BASI</name>
<gene>
    <name evidence="17" type="ORF">MPSI1_003331</name>
</gene>
<organism evidence="17 18">
    <name type="scientific">Malassezia psittaci</name>
    <dbReference type="NCBI Taxonomy" id="1821823"/>
    <lineage>
        <taxon>Eukaryota</taxon>
        <taxon>Fungi</taxon>
        <taxon>Dikarya</taxon>
        <taxon>Basidiomycota</taxon>
        <taxon>Ustilaginomycotina</taxon>
        <taxon>Malasseziomycetes</taxon>
        <taxon>Malasseziales</taxon>
        <taxon>Malasseziaceae</taxon>
        <taxon>Malassezia</taxon>
    </lineage>
</organism>
<dbReference type="GO" id="GO:0005634">
    <property type="term" value="C:nucleus"/>
    <property type="evidence" value="ECO:0007669"/>
    <property type="project" value="UniProtKB-SubCell"/>
</dbReference>
<evidence type="ECO:0000256" key="4">
    <source>
        <dbReference type="ARBA" id="ARBA00022722"/>
    </source>
</evidence>
<dbReference type="GO" id="GO:0003677">
    <property type="term" value="F:DNA binding"/>
    <property type="evidence" value="ECO:0007669"/>
    <property type="project" value="UniProtKB-KW"/>
</dbReference>
<dbReference type="InterPro" id="IPR029060">
    <property type="entry name" value="PIN-like_dom_sf"/>
</dbReference>
<dbReference type="AlphaFoldDB" id="A0AAF0F7I9"/>
<dbReference type="GO" id="GO:0046872">
    <property type="term" value="F:metal ion binding"/>
    <property type="evidence" value="ECO:0007669"/>
    <property type="project" value="UniProtKB-KW"/>
</dbReference>
<evidence type="ECO:0000256" key="7">
    <source>
        <dbReference type="ARBA" id="ARBA00022801"/>
    </source>
</evidence>
<evidence type="ECO:0000313" key="17">
    <source>
        <dbReference type="EMBL" id="WFD44661.1"/>
    </source>
</evidence>
<feature type="compositionally biased region" description="Polar residues" evidence="14">
    <location>
        <begin position="639"/>
        <end position="681"/>
    </location>
</feature>
<dbReference type="FunFam" id="3.40.50.1010:FF:000002">
    <property type="entry name" value="Exonuclease 1, putative"/>
    <property type="match status" value="1"/>
</dbReference>
<dbReference type="PROSITE" id="PS00842">
    <property type="entry name" value="XPG_2"/>
    <property type="match status" value="1"/>
</dbReference>
<feature type="compositionally biased region" description="Polar residues" evidence="14">
    <location>
        <begin position="415"/>
        <end position="462"/>
    </location>
</feature>
<evidence type="ECO:0008006" key="19">
    <source>
        <dbReference type="Google" id="ProtNLM"/>
    </source>
</evidence>
<dbReference type="CDD" id="cd09857">
    <property type="entry name" value="PIN_EXO1"/>
    <property type="match status" value="1"/>
</dbReference>
<evidence type="ECO:0000256" key="14">
    <source>
        <dbReference type="SAM" id="MobiDB-lite"/>
    </source>
</evidence>
<keyword evidence="7" id="KW-0378">Hydrolase</keyword>
<comment type="subcellular location">
    <subcellularLocation>
        <location evidence="2">Nucleus</location>
    </subcellularLocation>
</comment>
<dbReference type="FunFam" id="1.10.150.20:FF:000011">
    <property type="entry name" value="exonuclease 1"/>
    <property type="match status" value="1"/>
</dbReference>
<dbReference type="InterPro" id="IPR037315">
    <property type="entry name" value="EXO1_H3TH"/>
</dbReference>
<dbReference type="PANTHER" id="PTHR11081">
    <property type="entry name" value="FLAP ENDONUCLEASE FAMILY MEMBER"/>
    <property type="match status" value="1"/>
</dbReference>
<dbReference type="GO" id="GO:0017108">
    <property type="term" value="F:5'-flap endonuclease activity"/>
    <property type="evidence" value="ECO:0007669"/>
    <property type="project" value="TreeGrafter"/>
</dbReference>
<dbReference type="SMART" id="SM00484">
    <property type="entry name" value="XPGI"/>
    <property type="match status" value="1"/>
</dbReference>
<evidence type="ECO:0000256" key="10">
    <source>
        <dbReference type="ARBA" id="ARBA00022881"/>
    </source>
</evidence>
<keyword evidence="13" id="KW-0539">Nucleus</keyword>
<evidence type="ECO:0000259" key="16">
    <source>
        <dbReference type="SMART" id="SM00485"/>
    </source>
</evidence>
<dbReference type="SMART" id="SM00485">
    <property type="entry name" value="XPGN"/>
    <property type="match status" value="1"/>
</dbReference>
<keyword evidence="10" id="KW-0267">Excision nuclease</keyword>
<keyword evidence="18" id="KW-1185">Reference proteome</keyword>
<feature type="compositionally biased region" description="Polar residues" evidence="14">
    <location>
        <begin position="496"/>
        <end position="509"/>
    </location>
</feature>
<feature type="compositionally biased region" description="Polar residues" evidence="14">
    <location>
        <begin position="352"/>
        <end position="387"/>
    </location>
</feature>
<dbReference type="Pfam" id="PF00867">
    <property type="entry name" value="XPG_I"/>
    <property type="match status" value="1"/>
</dbReference>
<dbReference type="Proteomes" id="UP001214628">
    <property type="component" value="Chromosome 5"/>
</dbReference>
<keyword evidence="4" id="KW-0540">Nuclease</keyword>
<reference evidence="17" key="1">
    <citation type="submission" date="2023-02" db="EMBL/GenBank/DDBJ databases">
        <title>Mating type loci evolution in Malassezia.</title>
        <authorList>
            <person name="Coelho M.A."/>
        </authorList>
    </citation>
    <scope>NUCLEOTIDE SEQUENCE</scope>
    <source>
        <strain evidence="17">CBS 14136</strain>
    </source>
</reference>
<evidence type="ECO:0000256" key="1">
    <source>
        <dbReference type="ARBA" id="ARBA00001946"/>
    </source>
</evidence>
<proteinExistence type="inferred from homology"/>
<evidence type="ECO:0000313" key="18">
    <source>
        <dbReference type="Proteomes" id="UP001214628"/>
    </source>
</evidence>
<dbReference type="PRINTS" id="PR00853">
    <property type="entry name" value="XPGRADSUPER"/>
</dbReference>
<feature type="domain" description="XPG-I" evidence="15">
    <location>
        <begin position="138"/>
        <end position="208"/>
    </location>
</feature>
<dbReference type="Pfam" id="PF00752">
    <property type="entry name" value="XPG_N"/>
    <property type="match status" value="1"/>
</dbReference>
<dbReference type="InterPro" id="IPR036279">
    <property type="entry name" value="5-3_exonuclease_C_sf"/>
</dbReference>
<dbReference type="InterPro" id="IPR006084">
    <property type="entry name" value="XPG/Rad2"/>
</dbReference>
<protein>
    <recommendedName>
        <fullName evidence="19">Exonuclease 1</fullName>
    </recommendedName>
</protein>
<dbReference type="SUPFAM" id="SSF88723">
    <property type="entry name" value="PIN domain-like"/>
    <property type="match status" value="1"/>
</dbReference>
<evidence type="ECO:0000256" key="2">
    <source>
        <dbReference type="ARBA" id="ARBA00004123"/>
    </source>
</evidence>
<accession>A0AAF0F7I9</accession>
<evidence type="ECO:0000256" key="3">
    <source>
        <dbReference type="ARBA" id="ARBA00010563"/>
    </source>
</evidence>